<dbReference type="SUPFAM" id="SSF56601">
    <property type="entry name" value="beta-lactamase/transpeptidase-like"/>
    <property type="match status" value="1"/>
</dbReference>
<dbReference type="GO" id="GO:0009252">
    <property type="term" value="P:peptidoglycan biosynthetic process"/>
    <property type="evidence" value="ECO:0007669"/>
    <property type="project" value="UniProtKB-KW"/>
</dbReference>
<evidence type="ECO:0000256" key="2">
    <source>
        <dbReference type="ARBA" id="ARBA00004370"/>
    </source>
</evidence>
<feature type="domain" description="Penicillin-binding protein transpeptidase" evidence="11">
    <location>
        <begin position="574"/>
        <end position="659"/>
    </location>
</feature>
<comment type="similarity">
    <text evidence="3">Belongs to the transpeptidase family.</text>
</comment>
<dbReference type="GO" id="GO:0071972">
    <property type="term" value="F:peptidoglycan L,D-transpeptidase activity"/>
    <property type="evidence" value="ECO:0007669"/>
    <property type="project" value="TreeGrafter"/>
</dbReference>
<evidence type="ECO:0000256" key="1">
    <source>
        <dbReference type="ARBA" id="ARBA00001526"/>
    </source>
</evidence>
<evidence type="ECO:0000259" key="12">
    <source>
        <dbReference type="Pfam" id="PF03717"/>
    </source>
</evidence>
<dbReference type="PANTHER" id="PTHR30627">
    <property type="entry name" value="PEPTIDOGLYCAN D,D-TRANSPEPTIDASE"/>
    <property type="match status" value="1"/>
</dbReference>
<dbReference type="EMBL" id="LR130778">
    <property type="protein sequence ID" value="VDN45961.1"/>
    <property type="molecule type" value="Genomic_DNA"/>
</dbReference>
<feature type="transmembrane region" description="Helical" evidence="10">
    <location>
        <begin position="12"/>
        <end position="31"/>
    </location>
</feature>
<dbReference type="RefSeq" id="WP_125135546.1">
    <property type="nucleotide sequence ID" value="NZ_LR130778.1"/>
</dbReference>
<accession>A0A3P7PRY2</accession>
<dbReference type="KEGG" id="cbar:PATL70BA_0121"/>
<keyword evidence="10" id="KW-0812">Transmembrane</keyword>
<dbReference type="InterPro" id="IPR005311">
    <property type="entry name" value="PBP_dimer"/>
</dbReference>
<comment type="catalytic activity">
    <reaction evidence="1">
        <text>a beta-lactam + H2O = a substituted beta-amino acid</text>
        <dbReference type="Rhea" id="RHEA:20401"/>
        <dbReference type="ChEBI" id="CHEBI:15377"/>
        <dbReference type="ChEBI" id="CHEBI:35627"/>
        <dbReference type="ChEBI" id="CHEBI:140347"/>
        <dbReference type="EC" id="3.5.2.6"/>
    </reaction>
</comment>
<gene>
    <name evidence="13" type="ORF">PATL70BA_0121</name>
</gene>
<evidence type="ECO:0000259" key="11">
    <source>
        <dbReference type="Pfam" id="PF00905"/>
    </source>
</evidence>
<comment type="similarity">
    <text evidence="4">Belongs to the class-D beta-lactamase family.</text>
</comment>
<dbReference type="GO" id="GO:0008360">
    <property type="term" value="P:regulation of cell shape"/>
    <property type="evidence" value="ECO:0007669"/>
    <property type="project" value="UniProtKB-KW"/>
</dbReference>
<evidence type="ECO:0000256" key="9">
    <source>
        <dbReference type="ARBA" id="ARBA00023251"/>
    </source>
</evidence>
<evidence type="ECO:0000313" key="14">
    <source>
        <dbReference type="Proteomes" id="UP000279029"/>
    </source>
</evidence>
<keyword evidence="8 10" id="KW-0472">Membrane</keyword>
<dbReference type="GO" id="GO:0071555">
    <property type="term" value="P:cell wall organization"/>
    <property type="evidence" value="ECO:0007669"/>
    <property type="project" value="UniProtKB-KW"/>
</dbReference>
<dbReference type="Proteomes" id="UP000279029">
    <property type="component" value="Chromosome"/>
</dbReference>
<dbReference type="InterPro" id="IPR036138">
    <property type="entry name" value="PBP_dimer_sf"/>
</dbReference>
<evidence type="ECO:0000313" key="13">
    <source>
        <dbReference type="EMBL" id="VDN45961.1"/>
    </source>
</evidence>
<dbReference type="InterPro" id="IPR001460">
    <property type="entry name" value="PCN-bd_Tpept"/>
</dbReference>
<dbReference type="Gene3D" id="3.40.710.10">
    <property type="entry name" value="DD-peptidase/beta-lactamase superfamily"/>
    <property type="match status" value="1"/>
</dbReference>
<name>A0A3P7PRY2_9FIRM</name>
<evidence type="ECO:0000256" key="5">
    <source>
        <dbReference type="ARBA" id="ARBA00012865"/>
    </source>
</evidence>
<organism evidence="13 14">
    <name type="scientific">Petrocella atlantisensis</name>
    <dbReference type="NCBI Taxonomy" id="2173034"/>
    <lineage>
        <taxon>Bacteria</taxon>
        <taxon>Bacillati</taxon>
        <taxon>Bacillota</taxon>
        <taxon>Clostridia</taxon>
        <taxon>Lachnospirales</taxon>
        <taxon>Vallitaleaceae</taxon>
        <taxon>Petrocella</taxon>
    </lineage>
</organism>
<comment type="subcellular location">
    <subcellularLocation>
        <location evidence="2">Membrane</location>
    </subcellularLocation>
</comment>
<dbReference type="Pfam" id="PF03717">
    <property type="entry name" value="PBP_dimer"/>
    <property type="match status" value="1"/>
</dbReference>
<keyword evidence="6" id="KW-0732">Signal</keyword>
<evidence type="ECO:0000256" key="4">
    <source>
        <dbReference type="ARBA" id="ARBA00007898"/>
    </source>
</evidence>
<dbReference type="Gene3D" id="3.90.1310.10">
    <property type="entry name" value="Penicillin-binding protein 2a (Domain 2)"/>
    <property type="match status" value="2"/>
</dbReference>
<keyword evidence="7" id="KW-0378">Hydrolase</keyword>
<dbReference type="EC" id="3.5.2.6" evidence="5"/>
<dbReference type="GO" id="GO:0008658">
    <property type="term" value="F:penicillin binding"/>
    <property type="evidence" value="ECO:0007669"/>
    <property type="project" value="InterPro"/>
</dbReference>
<dbReference type="InterPro" id="IPR050515">
    <property type="entry name" value="Beta-lactam/transpept"/>
</dbReference>
<dbReference type="PANTHER" id="PTHR30627:SF6">
    <property type="entry name" value="BETA-LACTAMASE YBXI-RELATED"/>
    <property type="match status" value="1"/>
</dbReference>
<keyword evidence="9" id="KW-0046">Antibiotic resistance</keyword>
<evidence type="ECO:0000256" key="8">
    <source>
        <dbReference type="ARBA" id="ARBA00023136"/>
    </source>
</evidence>
<feature type="domain" description="Penicillin-binding protein dimerisation" evidence="12">
    <location>
        <begin position="59"/>
        <end position="303"/>
    </location>
</feature>
<dbReference type="GO" id="GO:0005886">
    <property type="term" value="C:plasma membrane"/>
    <property type="evidence" value="ECO:0007669"/>
    <property type="project" value="UniProtKB-SubCell"/>
</dbReference>
<keyword evidence="10" id="KW-1133">Transmembrane helix</keyword>
<sequence length="682" mass="78954">MKTLFKAIYSFLTHRLFLLLLIVFILFYILVMRLFELQIVEGEELAKAFELSVVREVSIEGHRGNIYDRNGYPLAENIISYTVFLNDSIEVSDKNQMIHELIGVIKNNGDTIVDEFPLRQTEDGFEIIGTEKQVLNFKKNVFNLRYTTLLSEEQVAMEPFEIYQFLRDQRFEIDASKYTTAETLDILSVRYAQYIKRYSKYQPEVIATNVSQKTLAILEERNDVFPGVSIVETPYRVYNDAPYFAHIIGYTRKIDSERLEILKPLGYNAEDTIGVIGIEKEMESYLRGYDGAQKVEVNNLGKTMLVLDNIDPIMGNDVYLTIDRDLQINTYNILERQLAEIIVDRMLMRLPNTREQRYILLKDIYDSIFRYELIDPRLIDPVNSDGQTRIHNLMITTKDQMSSYVINEIKSNTLPQNYSKYGTVYTYFLENLRTEGILDKDYKYDENYVAFKKGQISFQTLIIAFFKAEYMVLPEVMKDAGEEEVVNYIIKFIEEDSVIRYDFTKYIYMYLLDKEAFSYYDLTFMIIDLGLVSASEEDMVNLKNRRLAPIEFMKQKILNIEITPHQLALDPSSGAVVISDVDTGEVLALVSYPSYDNSRLVNNFDNNYYAKLLSDPTSPLYPRATYAKSVPGSTFKMITAIAALEEGVIRPTDRVLDRGVLQRFSLQQAVGSILKTVEPMVP</sequence>
<proteinExistence type="inferred from homology"/>
<dbReference type="InterPro" id="IPR012338">
    <property type="entry name" value="Beta-lactam/transpept-like"/>
</dbReference>
<dbReference type="SUPFAM" id="SSF56519">
    <property type="entry name" value="Penicillin binding protein dimerisation domain"/>
    <property type="match status" value="1"/>
</dbReference>
<protein>
    <recommendedName>
        <fullName evidence="5">beta-lactamase</fullName>
        <ecNumber evidence="5">3.5.2.6</ecNumber>
    </recommendedName>
</protein>
<reference evidence="13 14" key="1">
    <citation type="submission" date="2018-09" db="EMBL/GenBank/DDBJ databases">
        <authorList>
            <person name="Postec A."/>
        </authorList>
    </citation>
    <scope>NUCLEOTIDE SEQUENCE [LARGE SCALE GENOMIC DNA]</scope>
    <source>
        <strain evidence="13">70B-A</strain>
    </source>
</reference>
<evidence type="ECO:0000256" key="10">
    <source>
        <dbReference type="SAM" id="Phobius"/>
    </source>
</evidence>
<dbReference type="Pfam" id="PF00905">
    <property type="entry name" value="Transpeptidase"/>
    <property type="match status" value="1"/>
</dbReference>
<evidence type="ECO:0000256" key="7">
    <source>
        <dbReference type="ARBA" id="ARBA00022801"/>
    </source>
</evidence>
<keyword evidence="14" id="KW-1185">Reference proteome</keyword>
<evidence type="ECO:0000256" key="6">
    <source>
        <dbReference type="ARBA" id="ARBA00022729"/>
    </source>
</evidence>
<dbReference type="OrthoDB" id="9757901at2"/>
<evidence type="ECO:0000256" key="3">
    <source>
        <dbReference type="ARBA" id="ARBA00007171"/>
    </source>
</evidence>
<dbReference type="AlphaFoldDB" id="A0A3P7PRY2"/>